<protein>
    <submittedName>
        <fullName evidence="2">Uncharacterized protein</fullName>
    </submittedName>
</protein>
<sequence>MIEPADDHDRDMPDDPQTRPDDAVDALEERVFGERAEQRRDEDDTEEPAFRHDIDTQDPESPNAGPDEPTE</sequence>
<dbReference type="EMBL" id="JBHSXX010000001">
    <property type="protein sequence ID" value="MFC6865986.1"/>
    <property type="molecule type" value="Genomic_DNA"/>
</dbReference>
<reference evidence="3" key="1">
    <citation type="journal article" date="2019" name="Int. J. Syst. Evol. Microbiol.">
        <title>The Global Catalogue of Microorganisms (GCM) 10K type strain sequencing project: providing services to taxonomists for standard genome sequencing and annotation.</title>
        <authorList>
            <consortium name="The Broad Institute Genomics Platform"/>
            <consortium name="The Broad Institute Genome Sequencing Center for Infectious Disease"/>
            <person name="Wu L."/>
            <person name="Ma J."/>
        </authorList>
    </citation>
    <scope>NUCLEOTIDE SEQUENCE [LARGE SCALE GENOMIC DNA]</scope>
    <source>
        <strain evidence="3">KCTC 32255</strain>
    </source>
</reference>
<accession>A0ABW2BSP6</accession>
<feature type="compositionally biased region" description="Basic and acidic residues" evidence="1">
    <location>
        <begin position="1"/>
        <end position="55"/>
    </location>
</feature>
<evidence type="ECO:0000256" key="1">
    <source>
        <dbReference type="SAM" id="MobiDB-lite"/>
    </source>
</evidence>
<dbReference type="RefSeq" id="WP_345406735.1">
    <property type="nucleotide sequence ID" value="NZ_BAABLA010000123.1"/>
</dbReference>
<evidence type="ECO:0000313" key="2">
    <source>
        <dbReference type="EMBL" id="MFC6865986.1"/>
    </source>
</evidence>
<dbReference type="Proteomes" id="UP001596337">
    <property type="component" value="Unassembled WGS sequence"/>
</dbReference>
<proteinExistence type="predicted"/>
<name>A0ABW2BSP6_9PSEU</name>
<organism evidence="2 3">
    <name type="scientific">Haloechinothrix salitolerans</name>
    <dbReference type="NCBI Taxonomy" id="926830"/>
    <lineage>
        <taxon>Bacteria</taxon>
        <taxon>Bacillati</taxon>
        <taxon>Actinomycetota</taxon>
        <taxon>Actinomycetes</taxon>
        <taxon>Pseudonocardiales</taxon>
        <taxon>Pseudonocardiaceae</taxon>
        <taxon>Haloechinothrix</taxon>
    </lineage>
</organism>
<comment type="caution">
    <text evidence="2">The sequence shown here is derived from an EMBL/GenBank/DDBJ whole genome shotgun (WGS) entry which is preliminary data.</text>
</comment>
<keyword evidence="3" id="KW-1185">Reference proteome</keyword>
<feature type="region of interest" description="Disordered" evidence="1">
    <location>
        <begin position="1"/>
        <end position="71"/>
    </location>
</feature>
<gene>
    <name evidence="2" type="ORF">ACFQGD_02375</name>
</gene>
<evidence type="ECO:0000313" key="3">
    <source>
        <dbReference type="Proteomes" id="UP001596337"/>
    </source>
</evidence>